<proteinExistence type="predicted"/>
<evidence type="ECO:0000313" key="2">
    <source>
        <dbReference type="EMBL" id="KAK9843688.1"/>
    </source>
</evidence>
<accession>A0AAW1SDF4</accession>
<gene>
    <name evidence="2" type="ORF">WJX81_002451</name>
</gene>
<organism evidence="2 3">
    <name type="scientific">Elliptochloris bilobata</name>
    <dbReference type="NCBI Taxonomy" id="381761"/>
    <lineage>
        <taxon>Eukaryota</taxon>
        <taxon>Viridiplantae</taxon>
        <taxon>Chlorophyta</taxon>
        <taxon>core chlorophytes</taxon>
        <taxon>Trebouxiophyceae</taxon>
        <taxon>Trebouxiophyceae incertae sedis</taxon>
        <taxon>Elliptochloris clade</taxon>
        <taxon>Elliptochloris</taxon>
    </lineage>
</organism>
<protein>
    <submittedName>
        <fullName evidence="2">Uncharacterized protein</fullName>
    </submittedName>
</protein>
<evidence type="ECO:0000256" key="1">
    <source>
        <dbReference type="SAM" id="Coils"/>
    </source>
</evidence>
<name>A0AAW1SDF4_9CHLO</name>
<dbReference type="EMBL" id="JALJOU010000005">
    <property type="protein sequence ID" value="KAK9843688.1"/>
    <property type="molecule type" value="Genomic_DNA"/>
</dbReference>
<reference evidence="2 3" key="1">
    <citation type="journal article" date="2024" name="Nat. Commun.">
        <title>Phylogenomics reveals the evolutionary origins of lichenization in chlorophyte algae.</title>
        <authorList>
            <person name="Puginier C."/>
            <person name="Libourel C."/>
            <person name="Otte J."/>
            <person name="Skaloud P."/>
            <person name="Haon M."/>
            <person name="Grisel S."/>
            <person name="Petersen M."/>
            <person name="Berrin J.G."/>
            <person name="Delaux P.M."/>
            <person name="Dal Grande F."/>
            <person name="Keller J."/>
        </authorList>
    </citation>
    <scope>NUCLEOTIDE SEQUENCE [LARGE SCALE GENOMIC DNA]</scope>
    <source>
        <strain evidence="2 3">SAG 245.80</strain>
    </source>
</reference>
<feature type="coiled-coil region" evidence="1">
    <location>
        <begin position="213"/>
        <end position="240"/>
    </location>
</feature>
<keyword evidence="1" id="KW-0175">Coiled coil</keyword>
<evidence type="ECO:0000313" key="3">
    <source>
        <dbReference type="Proteomes" id="UP001445335"/>
    </source>
</evidence>
<sequence>MNAGKSTQYRDADGSMLSFKQVLLRSRALEASVERCLARGVGGEGQSGALAAVLGGFLAADSPAPGLVASAVVQLAPLLGVWAEDLLPASQAAAAAAVTALKASAGAEAPAPHGARIAELDRRAGDLASAFAREQSAREQARLAGQLAALAGQRWDLAVGADAGAGSGSVHKAAACADSLAALFGQRLEEARGGRAVREAALRAEDTRLGEQTHDLASQIQALEEQLQALRNSTAAVAARRERVAAQLEAGVPEPLEALANAQVALAAAHQLQSAAAAAVADEDDSACADASAHAESYVGTVENALAANVRLLRELGGSIKFHLARLAAATANKAQAARLGLAADAEKAARGQEQAERTLQEMLALAREQARASAALAASALLRFLLFAHQVFQA</sequence>
<dbReference type="AlphaFoldDB" id="A0AAW1SDF4"/>
<dbReference type="Proteomes" id="UP001445335">
    <property type="component" value="Unassembled WGS sequence"/>
</dbReference>
<comment type="caution">
    <text evidence="2">The sequence shown here is derived from an EMBL/GenBank/DDBJ whole genome shotgun (WGS) entry which is preliminary data.</text>
</comment>
<keyword evidence="3" id="KW-1185">Reference proteome</keyword>